<keyword evidence="2" id="KW-1185">Reference proteome</keyword>
<reference evidence="1" key="1">
    <citation type="submission" date="2022-10" db="EMBL/GenBank/DDBJ databases">
        <title>Genome Sequence of Xylaria curta.</title>
        <authorList>
            <person name="Buettner E."/>
        </authorList>
    </citation>
    <scope>NUCLEOTIDE SEQUENCE</scope>
    <source>
        <strain evidence="1">Babe10</strain>
    </source>
</reference>
<accession>A0ACC1P9W9</accession>
<evidence type="ECO:0000313" key="2">
    <source>
        <dbReference type="Proteomes" id="UP001143856"/>
    </source>
</evidence>
<proteinExistence type="predicted"/>
<name>A0ACC1P9W9_9PEZI</name>
<evidence type="ECO:0000313" key="1">
    <source>
        <dbReference type="EMBL" id="KAJ2988849.1"/>
    </source>
</evidence>
<organism evidence="1 2">
    <name type="scientific">Xylaria curta</name>
    <dbReference type="NCBI Taxonomy" id="42375"/>
    <lineage>
        <taxon>Eukaryota</taxon>
        <taxon>Fungi</taxon>
        <taxon>Dikarya</taxon>
        <taxon>Ascomycota</taxon>
        <taxon>Pezizomycotina</taxon>
        <taxon>Sordariomycetes</taxon>
        <taxon>Xylariomycetidae</taxon>
        <taxon>Xylariales</taxon>
        <taxon>Xylariaceae</taxon>
        <taxon>Xylaria</taxon>
    </lineage>
</organism>
<protein>
    <submittedName>
        <fullName evidence="1">Uncharacterized protein</fullName>
    </submittedName>
</protein>
<dbReference type="Proteomes" id="UP001143856">
    <property type="component" value="Unassembled WGS sequence"/>
</dbReference>
<comment type="caution">
    <text evidence="1">The sequence shown here is derived from an EMBL/GenBank/DDBJ whole genome shotgun (WGS) entry which is preliminary data.</text>
</comment>
<dbReference type="EMBL" id="JAPDGR010000598">
    <property type="protein sequence ID" value="KAJ2988849.1"/>
    <property type="molecule type" value="Genomic_DNA"/>
</dbReference>
<gene>
    <name evidence="1" type="ORF">NUW58_g3766</name>
</gene>
<sequence length="237" mass="26652">MLVTSVLTLLSLGATSLAWDWDKSGRRGRCYEHKSTVNYTTVNGLFLQDDLATDPKSFDYTTVNYGLINRSYPTDKKFDPYGKKTQWQRFEHYVDTLNRDANKDTQYKVLFLARHGEGYHNAAESYYGTPAWNVGLFTTHSPQSTNSSRSVLSKPYSVTWGPLDGNGTAVLERRTPYRGRPVTMHEGAQLLEALRRPARATWRARLATAPGRVGIVVFSLPLCASAIASDEHQCDCF</sequence>